<reference evidence="1 2" key="1">
    <citation type="journal article" date="2024" name="Int. J. Syst. Evol. Microbiol.">
        <title>Proposal of Lactobacillus amylovorus subsp. animalis subsp. nov. and an emended description of Lactobacillus amylovorus.</title>
        <authorList>
            <person name="Yamane K."/>
            <person name="Tanizawa Y."/>
            <person name="Kobayashi H."/>
            <person name="Kamizono T."/>
            <person name="Kojima Y."/>
            <person name="Takagi H."/>
            <person name="Tohno M."/>
        </authorList>
    </citation>
    <scope>NUCLEOTIDE SEQUENCE [LARGE SCALE GENOMIC DNA]</scope>
    <source>
        <strain evidence="1 2">TKL145</strain>
    </source>
</reference>
<dbReference type="Proteomes" id="UP001437574">
    <property type="component" value="Unassembled WGS sequence"/>
</dbReference>
<dbReference type="EMBL" id="BAAAAK010000014">
    <property type="protein sequence ID" value="GAA0042844.1"/>
    <property type="molecule type" value="Genomic_DNA"/>
</dbReference>
<evidence type="ECO:0000313" key="2">
    <source>
        <dbReference type="Proteomes" id="UP001437574"/>
    </source>
</evidence>
<proteinExistence type="predicted"/>
<name>A0ABC9VP68_LACAM</name>
<sequence length="47" mass="5245">MKNAPTMIKINNVIIFAAAEILLTSLTNERPKKFMMANKIINPNASK</sequence>
<organism evidence="1 2">
    <name type="scientific">Lactobacillus amylovorus subsp. animalium</name>
    <dbReference type="NCBI Taxonomy" id="3378536"/>
    <lineage>
        <taxon>Bacteria</taxon>
        <taxon>Bacillati</taxon>
        <taxon>Bacillota</taxon>
        <taxon>Bacilli</taxon>
        <taxon>Lactobacillales</taxon>
        <taxon>Lactobacillaceae</taxon>
        <taxon>Lactobacillus</taxon>
    </lineage>
</organism>
<protein>
    <submittedName>
        <fullName evidence="1">Uncharacterized protein</fullName>
    </submittedName>
</protein>
<comment type="caution">
    <text evidence="1">The sequence shown here is derived from an EMBL/GenBank/DDBJ whole genome shotgun (WGS) entry which is preliminary data.</text>
</comment>
<gene>
    <name evidence="1" type="ORF">LATKL145_12550</name>
</gene>
<accession>A0ABC9VP68</accession>
<evidence type="ECO:0000313" key="1">
    <source>
        <dbReference type="EMBL" id="GAA0042844.1"/>
    </source>
</evidence>
<reference evidence="2" key="2">
    <citation type="submission" date="2024-01" db="EMBL/GenBank/DDBJ databases">
        <title>Draft genome sequence of Lactobacillus amylovorus strain TKL145.</title>
        <authorList>
            <person name="Tohno M."/>
            <person name="Tanizawa Y."/>
        </authorList>
    </citation>
    <scope>NUCLEOTIDE SEQUENCE [LARGE SCALE GENOMIC DNA]</scope>
    <source>
        <strain evidence="2">TKL145</strain>
    </source>
</reference>
<dbReference type="AlphaFoldDB" id="A0ABC9VP68"/>